<dbReference type="EMBL" id="ML182202">
    <property type="protein sequence ID" value="THU75404.1"/>
    <property type="molecule type" value="Genomic_DNA"/>
</dbReference>
<reference evidence="1 2" key="1">
    <citation type="journal article" date="2019" name="Nat. Ecol. Evol.">
        <title>Megaphylogeny resolves global patterns of mushroom evolution.</title>
        <authorList>
            <person name="Varga T."/>
            <person name="Krizsan K."/>
            <person name="Foldi C."/>
            <person name="Dima B."/>
            <person name="Sanchez-Garcia M."/>
            <person name="Sanchez-Ramirez S."/>
            <person name="Szollosi G.J."/>
            <person name="Szarkandi J.G."/>
            <person name="Papp V."/>
            <person name="Albert L."/>
            <person name="Andreopoulos W."/>
            <person name="Angelini C."/>
            <person name="Antonin V."/>
            <person name="Barry K.W."/>
            <person name="Bougher N.L."/>
            <person name="Buchanan P."/>
            <person name="Buyck B."/>
            <person name="Bense V."/>
            <person name="Catcheside P."/>
            <person name="Chovatia M."/>
            <person name="Cooper J."/>
            <person name="Damon W."/>
            <person name="Desjardin D."/>
            <person name="Finy P."/>
            <person name="Geml J."/>
            <person name="Haridas S."/>
            <person name="Hughes K."/>
            <person name="Justo A."/>
            <person name="Karasinski D."/>
            <person name="Kautmanova I."/>
            <person name="Kiss B."/>
            <person name="Kocsube S."/>
            <person name="Kotiranta H."/>
            <person name="LaButti K.M."/>
            <person name="Lechner B.E."/>
            <person name="Liimatainen K."/>
            <person name="Lipzen A."/>
            <person name="Lukacs Z."/>
            <person name="Mihaltcheva S."/>
            <person name="Morgado L.N."/>
            <person name="Niskanen T."/>
            <person name="Noordeloos M.E."/>
            <person name="Ohm R.A."/>
            <person name="Ortiz-Santana B."/>
            <person name="Ovrebo C."/>
            <person name="Racz N."/>
            <person name="Riley R."/>
            <person name="Savchenko A."/>
            <person name="Shiryaev A."/>
            <person name="Soop K."/>
            <person name="Spirin V."/>
            <person name="Szebenyi C."/>
            <person name="Tomsovsky M."/>
            <person name="Tulloss R.E."/>
            <person name="Uehling J."/>
            <person name="Grigoriev I.V."/>
            <person name="Vagvolgyi C."/>
            <person name="Papp T."/>
            <person name="Martin F.M."/>
            <person name="Miettinen O."/>
            <person name="Hibbett D.S."/>
            <person name="Nagy L.G."/>
        </authorList>
    </citation>
    <scope>NUCLEOTIDE SEQUENCE [LARGE SCALE GENOMIC DNA]</scope>
    <source>
        <strain evidence="1 2">CBS 962.96</strain>
    </source>
</reference>
<feature type="non-terminal residue" evidence="1">
    <location>
        <position position="1"/>
    </location>
</feature>
<dbReference type="Proteomes" id="UP000297245">
    <property type="component" value="Unassembled WGS sequence"/>
</dbReference>
<organism evidence="1 2">
    <name type="scientific">Dendrothele bispora (strain CBS 962.96)</name>
    <dbReference type="NCBI Taxonomy" id="1314807"/>
    <lineage>
        <taxon>Eukaryota</taxon>
        <taxon>Fungi</taxon>
        <taxon>Dikarya</taxon>
        <taxon>Basidiomycota</taxon>
        <taxon>Agaricomycotina</taxon>
        <taxon>Agaricomycetes</taxon>
        <taxon>Agaricomycetidae</taxon>
        <taxon>Agaricales</taxon>
        <taxon>Agaricales incertae sedis</taxon>
        <taxon>Dendrothele</taxon>
    </lineage>
</organism>
<accession>A0A4S8KIW8</accession>
<feature type="non-terminal residue" evidence="1">
    <location>
        <position position="95"/>
    </location>
</feature>
<proteinExistence type="predicted"/>
<keyword evidence="2" id="KW-1185">Reference proteome</keyword>
<dbReference type="Gene3D" id="1.20.1280.50">
    <property type="match status" value="1"/>
</dbReference>
<name>A0A4S8KIW8_DENBC</name>
<evidence type="ECO:0000313" key="1">
    <source>
        <dbReference type="EMBL" id="THU75404.1"/>
    </source>
</evidence>
<sequence>RDLLRAPEQELMQIDAEIAKLQSRRVILDTFVTAHRALLSPVRRIPNEILAEIFVTSLPYSSFYHCPTSVDTTPLKFMSVCKNWRRVALSTPELW</sequence>
<evidence type="ECO:0000313" key="2">
    <source>
        <dbReference type="Proteomes" id="UP000297245"/>
    </source>
</evidence>
<gene>
    <name evidence="1" type="ORF">K435DRAFT_617605</name>
</gene>
<dbReference type="AlphaFoldDB" id="A0A4S8KIW8"/>
<dbReference type="OrthoDB" id="3221235at2759"/>
<protein>
    <submittedName>
        <fullName evidence="1">Uncharacterized protein</fullName>
    </submittedName>
</protein>